<evidence type="ECO:0000256" key="1">
    <source>
        <dbReference type="SAM" id="Phobius"/>
    </source>
</evidence>
<protein>
    <submittedName>
        <fullName evidence="2">Uncharacterized protein</fullName>
    </submittedName>
</protein>
<proteinExistence type="predicted"/>
<accession>A0A6J4MW60</accession>
<dbReference type="EMBL" id="CADCTY010001439">
    <property type="protein sequence ID" value="CAA9370528.1"/>
    <property type="molecule type" value="Genomic_DNA"/>
</dbReference>
<keyword evidence="1" id="KW-0472">Membrane</keyword>
<evidence type="ECO:0000313" key="2">
    <source>
        <dbReference type="EMBL" id="CAA9370528.1"/>
    </source>
</evidence>
<name>A0A6J4MW60_9CYAN</name>
<keyword evidence="1" id="KW-1133">Transmembrane helix</keyword>
<keyword evidence="1" id="KW-0812">Transmembrane</keyword>
<gene>
    <name evidence="2" type="ORF">AVDCRST_MAG94-4129</name>
</gene>
<reference evidence="2" key="1">
    <citation type="submission" date="2020-02" db="EMBL/GenBank/DDBJ databases">
        <authorList>
            <person name="Meier V. D."/>
        </authorList>
    </citation>
    <scope>NUCLEOTIDE SEQUENCE</scope>
    <source>
        <strain evidence="2">AVDCRST_MAG94</strain>
    </source>
</reference>
<feature type="transmembrane region" description="Helical" evidence="1">
    <location>
        <begin position="84"/>
        <end position="104"/>
    </location>
</feature>
<organism evidence="2">
    <name type="scientific">uncultured Leptolyngbya sp</name>
    <dbReference type="NCBI Taxonomy" id="332963"/>
    <lineage>
        <taxon>Bacteria</taxon>
        <taxon>Bacillati</taxon>
        <taxon>Cyanobacteriota</taxon>
        <taxon>Cyanophyceae</taxon>
        <taxon>Leptolyngbyales</taxon>
        <taxon>Leptolyngbyaceae</taxon>
        <taxon>Leptolyngbya group</taxon>
        <taxon>Leptolyngbya</taxon>
        <taxon>environmental samples</taxon>
    </lineage>
</organism>
<dbReference type="AlphaFoldDB" id="A0A6J4MW60"/>
<sequence>MNAHTFDTPSPICPICHRAGVIKPHKLLRGLLTCQNCRERLVVSWSGHYVRDPFTLSSLPTGHRLRRESRPLARVRRDFKLSGLSAVWTVLGSAIFMGTALFLIQNAPIKQEPLARPALPLVDAERPPKQP</sequence>